<evidence type="ECO:0000313" key="3">
    <source>
        <dbReference type="Proteomes" id="UP000054995"/>
    </source>
</evidence>
<dbReference type="EMBL" id="JYDT01000016">
    <property type="protein sequence ID" value="KRY91062.1"/>
    <property type="molecule type" value="Genomic_DNA"/>
</dbReference>
<comment type="caution">
    <text evidence="2">The sequence shown here is derived from an EMBL/GenBank/DDBJ whole genome shotgun (WGS) entry which is preliminary data.</text>
</comment>
<evidence type="ECO:0000256" key="1">
    <source>
        <dbReference type="SAM" id="MobiDB-lite"/>
    </source>
</evidence>
<dbReference type="AlphaFoldDB" id="A0A0V1FYE5"/>
<reference evidence="2 3" key="1">
    <citation type="submission" date="2015-01" db="EMBL/GenBank/DDBJ databases">
        <title>Evolution of Trichinella species and genotypes.</title>
        <authorList>
            <person name="Korhonen P.K."/>
            <person name="Edoardo P."/>
            <person name="Giuseppe L.R."/>
            <person name="Gasser R.B."/>
        </authorList>
    </citation>
    <scope>NUCLEOTIDE SEQUENCE [LARGE SCALE GENOMIC DNA]</scope>
    <source>
        <strain evidence="2">ISS470</strain>
    </source>
</reference>
<keyword evidence="3" id="KW-1185">Reference proteome</keyword>
<organism evidence="2 3">
    <name type="scientific">Trichinella pseudospiralis</name>
    <name type="common">Parasitic roundworm</name>
    <dbReference type="NCBI Taxonomy" id="6337"/>
    <lineage>
        <taxon>Eukaryota</taxon>
        <taxon>Metazoa</taxon>
        <taxon>Ecdysozoa</taxon>
        <taxon>Nematoda</taxon>
        <taxon>Enoplea</taxon>
        <taxon>Dorylaimia</taxon>
        <taxon>Trichinellida</taxon>
        <taxon>Trichinellidae</taxon>
        <taxon>Trichinella</taxon>
    </lineage>
</organism>
<feature type="compositionally biased region" description="Low complexity" evidence="1">
    <location>
        <begin position="8"/>
        <end position="24"/>
    </location>
</feature>
<evidence type="ECO:0000313" key="2">
    <source>
        <dbReference type="EMBL" id="KRY91062.1"/>
    </source>
</evidence>
<gene>
    <name evidence="2" type="ORF">T4D_2155</name>
</gene>
<protein>
    <submittedName>
        <fullName evidence="2">Uncharacterized protein</fullName>
    </submittedName>
</protein>
<feature type="compositionally biased region" description="Acidic residues" evidence="1">
    <location>
        <begin position="37"/>
        <end position="67"/>
    </location>
</feature>
<accession>A0A0V1FYE5</accession>
<feature type="region of interest" description="Disordered" evidence="1">
    <location>
        <begin position="1"/>
        <end position="76"/>
    </location>
</feature>
<dbReference type="Proteomes" id="UP000054995">
    <property type="component" value="Unassembled WGS sequence"/>
</dbReference>
<proteinExistence type="predicted"/>
<name>A0A0V1FYE5_TRIPS</name>
<sequence>MMERRRSSSSSSEFSSNGFSSAESCLEPVAAISNDREGDEQREDDADDADDDDDDDDADADDDDDNDSIPTTSMYDNIQHAYSVVMQIVA</sequence>